<comment type="similarity">
    <text evidence="1">Belongs to the Gfa family.</text>
</comment>
<evidence type="ECO:0000259" key="5">
    <source>
        <dbReference type="PROSITE" id="PS51502"/>
    </source>
</evidence>
<keyword evidence="3" id="KW-0862">Zinc</keyword>
<dbReference type="GO" id="GO:0046872">
    <property type="term" value="F:metal ion binding"/>
    <property type="evidence" value="ECO:0007669"/>
    <property type="project" value="UniProtKB-KW"/>
</dbReference>
<keyword evidence="4" id="KW-0456">Lyase</keyword>
<sequence>MGKNRSWESHHKGLTHAFILEFASQDDLDYYLTEEKVHGKFSKLAKPLIEDSVVVDIVDGELFGGRAVHPRFKNENGGKGSVHEGSCHCESVRWVVRLEKAEHVLCHCLTCQKLGGGPYSCNQIITEEDLLLTEGEGNVGVYKYKGASGKNVECFFCKTCTSHVYHKQEVMPGRVIVRTLLLEGGGEMPATGEIFGEGRLGWVTELRDQIGNTS</sequence>
<evidence type="ECO:0000256" key="4">
    <source>
        <dbReference type="ARBA" id="ARBA00023239"/>
    </source>
</evidence>
<reference evidence="7" key="1">
    <citation type="journal article" date="2020" name="Stud. Mycol.">
        <title>101 Dothideomycetes genomes: a test case for predicting lifestyles and emergence of pathogens.</title>
        <authorList>
            <person name="Haridas S."/>
            <person name="Albert R."/>
            <person name="Binder M."/>
            <person name="Bloem J."/>
            <person name="Labutti K."/>
            <person name="Salamov A."/>
            <person name="Andreopoulos B."/>
            <person name="Baker S."/>
            <person name="Barry K."/>
            <person name="Bills G."/>
            <person name="Bluhm B."/>
            <person name="Cannon C."/>
            <person name="Castanera R."/>
            <person name="Culley D."/>
            <person name="Daum C."/>
            <person name="Ezra D."/>
            <person name="Gonzalez J."/>
            <person name="Henrissat B."/>
            <person name="Kuo A."/>
            <person name="Liang C."/>
            <person name="Lipzen A."/>
            <person name="Lutzoni F."/>
            <person name="Magnuson J."/>
            <person name="Mondo S."/>
            <person name="Nolan M."/>
            <person name="Ohm R."/>
            <person name="Pangilinan J."/>
            <person name="Park H.-J."/>
            <person name="Ramirez L."/>
            <person name="Alfaro M."/>
            <person name="Sun H."/>
            <person name="Tritt A."/>
            <person name="Yoshinaga Y."/>
            <person name="Zwiers L.-H."/>
            <person name="Turgeon B."/>
            <person name="Goodwin S."/>
            <person name="Spatafora J."/>
            <person name="Crous P."/>
            <person name="Grigoriev I."/>
        </authorList>
    </citation>
    <scope>NUCLEOTIDE SEQUENCE</scope>
    <source>
        <strain evidence="7">CBS 123094</strain>
    </source>
</reference>
<dbReference type="OrthoDB" id="1601230at2759"/>
<proteinExistence type="inferred from homology"/>
<evidence type="ECO:0000256" key="1">
    <source>
        <dbReference type="ARBA" id="ARBA00005495"/>
    </source>
</evidence>
<dbReference type="PANTHER" id="PTHR33337:SF30">
    <property type="entry name" value="DUF636 DOMAIN PROTEIN (AFU_ORTHOLOGUE AFUA_1G03180)"/>
    <property type="match status" value="1"/>
</dbReference>
<dbReference type="SUPFAM" id="SSF54909">
    <property type="entry name" value="Dimeric alpha+beta barrel"/>
    <property type="match status" value="1"/>
</dbReference>
<dbReference type="Gene3D" id="3.90.1590.10">
    <property type="entry name" value="glutathione-dependent formaldehyde- activating enzyme (gfa)"/>
    <property type="match status" value="1"/>
</dbReference>
<organism evidence="7 8">
    <name type="scientific">Amniculicola lignicola CBS 123094</name>
    <dbReference type="NCBI Taxonomy" id="1392246"/>
    <lineage>
        <taxon>Eukaryota</taxon>
        <taxon>Fungi</taxon>
        <taxon>Dikarya</taxon>
        <taxon>Ascomycota</taxon>
        <taxon>Pezizomycotina</taxon>
        <taxon>Dothideomycetes</taxon>
        <taxon>Pleosporomycetidae</taxon>
        <taxon>Pleosporales</taxon>
        <taxon>Amniculicolaceae</taxon>
        <taxon>Amniculicola</taxon>
    </lineage>
</organism>
<evidence type="ECO:0000256" key="2">
    <source>
        <dbReference type="ARBA" id="ARBA00022723"/>
    </source>
</evidence>
<gene>
    <name evidence="7" type="ORF">P154DRAFT_438081</name>
</gene>
<dbReference type="PANTHER" id="PTHR33337">
    <property type="entry name" value="GFA DOMAIN-CONTAINING PROTEIN"/>
    <property type="match status" value="1"/>
</dbReference>
<evidence type="ECO:0008006" key="9">
    <source>
        <dbReference type="Google" id="ProtNLM"/>
    </source>
</evidence>
<dbReference type="Proteomes" id="UP000799779">
    <property type="component" value="Unassembled WGS sequence"/>
</dbReference>
<accession>A0A6A5WBF4</accession>
<evidence type="ECO:0000313" key="8">
    <source>
        <dbReference type="Proteomes" id="UP000799779"/>
    </source>
</evidence>
<dbReference type="PROSITE" id="PS51891">
    <property type="entry name" value="CENP_V_GFA"/>
    <property type="match status" value="1"/>
</dbReference>
<feature type="domain" description="Stress-response A/B barrel" evidence="5">
    <location>
        <begin position="1"/>
        <end position="57"/>
    </location>
</feature>
<keyword evidence="2" id="KW-0479">Metal-binding</keyword>
<dbReference type="InterPro" id="IPR013097">
    <property type="entry name" value="Dabb"/>
</dbReference>
<dbReference type="Pfam" id="PF07876">
    <property type="entry name" value="Dabb"/>
    <property type="match status" value="1"/>
</dbReference>
<evidence type="ECO:0000259" key="6">
    <source>
        <dbReference type="PROSITE" id="PS51891"/>
    </source>
</evidence>
<dbReference type="InterPro" id="IPR011057">
    <property type="entry name" value="Mss4-like_sf"/>
</dbReference>
<dbReference type="GO" id="GO:0016846">
    <property type="term" value="F:carbon-sulfur lyase activity"/>
    <property type="evidence" value="ECO:0007669"/>
    <property type="project" value="InterPro"/>
</dbReference>
<dbReference type="EMBL" id="ML977599">
    <property type="protein sequence ID" value="KAF1999002.1"/>
    <property type="molecule type" value="Genomic_DNA"/>
</dbReference>
<dbReference type="InterPro" id="IPR006913">
    <property type="entry name" value="CENP-V/GFA"/>
</dbReference>
<feature type="domain" description="CENP-V/GFA" evidence="6">
    <location>
        <begin position="83"/>
        <end position="196"/>
    </location>
</feature>
<dbReference type="Gene3D" id="3.30.70.100">
    <property type="match status" value="1"/>
</dbReference>
<name>A0A6A5WBF4_9PLEO</name>
<keyword evidence="8" id="KW-1185">Reference proteome</keyword>
<dbReference type="Pfam" id="PF04828">
    <property type="entry name" value="GFA"/>
    <property type="match status" value="1"/>
</dbReference>
<evidence type="ECO:0000256" key="3">
    <source>
        <dbReference type="ARBA" id="ARBA00022833"/>
    </source>
</evidence>
<dbReference type="SUPFAM" id="SSF51316">
    <property type="entry name" value="Mss4-like"/>
    <property type="match status" value="1"/>
</dbReference>
<protein>
    <recommendedName>
        <fullName evidence="9">CENP-V/GFA domain-containing protein</fullName>
    </recommendedName>
</protein>
<dbReference type="PROSITE" id="PS51502">
    <property type="entry name" value="S_R_A_B_BARREL"/>
    <property type="match status" value="1"/>
</dbReference>
<evidence type="ECO:0000313" key="7">
    <source>
        <dbReference type="EMBL" id="KAF1999002.1"/>
    </source>
</evidence>
<dbReference type="AlphaFoldDB" id="A0A6A5WBF4"/>
<dbReference type="InterPro" id="IPR011008">
    <property type="entry name" value="Dimeric_a/b-barrel"/>
</dbReference>